<accession>A0A3P7IBU5</accession>
<dbReference type="InterPro" id="IPR050168">
    <property type="entry name" value="AAA_ATPase_domain"/>
</dbReference>
<gene>
    <name evidence="1" type="ORF">SVUK_LOCUS5729</name>
</gene>
<dbReference type="PANTHER" id="PTHR23077">
    <property type="entry name" value="AAA-FAMILY ATPASE"/>
    <property type="match status" value="1"/>
</dbReference>
<dbReference type="EMBL" id="UYYB01017316">
    <property type="protein sequence ID" value="VDM70731.1"/>
    <property type="molecule type" value="Genomic_DNA"/>
</dbReference>
<dbReference type="GO" id="GO:0005829">
    <property type="term" value="C:cytosol"/>
    <property type="evidence" value="ECO:0007669"/>
    <property type="project" value="TreeGrafter"/>
</dbReference>
<protein>
    <submittedName>
        <fullName evidence="1">Uncharacterized protein</fullName>
    </submittedName>
</protein>
<dbReference type="GO" id="GO:0016887">
    <property type="term" value="F:ATP hydrolysis activity"/>
    <property type="evidence" value="ECO:0007669"/>
    <property type="project" value="TreeGrafter"/>
</dbReference>
<feature type="non-terminal residue" evidence="1">
    <location>
        <position position="194"/>
    </location>
</feature>
<evidence type="ECO:0000313" key="1">
    <source>
        <dbReference type="EMBL" id="VDM70731.1"/>
    </source>
</evidence>
<dbReference type="AlphaFoldDB" id="A0A3P7IBU5"/>
<dbReference type="Proteomes" id="UP000270094">
    <property type="component" value="Unassembled WGS sequence"/>
</dbReference>
<reference evidence="1 2" key="1">
    <citation type="submission" date="2018-11" db="EMBL/GenBank/DDBJ databases">
        <authorList>
            <consortium name="Pathogen Informatics"/>
        </authorList>
    </citation>
    <scope>NUCLEOTIDE SEQUENCE [LARGE SCALE GENOMIC DNA]</scope>
</reference>
<organism evidence="1 2">
    <name type="scientific">Strongylus vulgaris</name>
    <name type="common">Blood worm</name>
    <dbReference type="NCBI Taxonomy" id="40348"/>
    <lineage>
        <taxon>Eukaryota</taxon>
        <taxon>Metazoa</taxon>
        <taxon>Ecdysozoa</taxon>
        <taxon>Nematoda</taxon>
        <taxon>Chromadorea</taxon>
        <taxon>Rhabditida</taxon>
        <taxon>Rhabditina</taxon>
        <taxon>Rhabditomorpha</taxon>
        <taxon>Strongyloidea</taxon>
        <taxon>Strongylidae</taxon>
        <taxon>Strongylus</taxon>
    </lineage>
</organism>
<dbReference type="PANTHER" id="PTHR23077:SF9">
    <property type="entry name" value="PEROXISOMAL ATPASE PEX6"/>
    <property type="match status" value="1"/>
</dbReference>
<proteinExistence type="predicted"/>
<dbReference type="OrthoDB" id="2187at2759"/>
<dbReference type="GO" id="GO:0016558">
    <property type="term" value="P:protein import into peroxisome matrix"/>
    <property type="evidence" value="ECO:0007669"/>
    <property type="project" value="TreeGrafter"/>
</dbReference>
<dbReference type="GO" id="GO:0005778">
    <property type="term" value="C:peroxisomal membrane"/>
    <property type="evidence" value="ECO:0007669"/>
    <property type="project" value="TreeGrafter"/>
</dbReference>
<keyword evidence="2" id="KW-1185">Reference proteome</keyword>
<sequence>MTYIRNKLRIAFQRLSLSWKTRYIEGDAFGLNLVEFFPDSRIMAALRVWLDKPIQITVIFSCNSEKICQLSSSIQSIILYDFLIEHLDEDARLLFLSSRLPLDMAKYAARNTSGFVIAELINLIKDTHFRMTTQNAEHLQLCHVEWAIDKRNSSFADAIGAPKIPTVSWADVGGLDETKRTVIESIESNLHGTG</sequence>
<evidence type="ECO:0000313" key="2">
    <source>
        <dbReference type="Proteomes" id="UP000270094"/>
    </source>
</evidence>
<name>A0A3P7IBU5_STRVU</name>